<reference evidence="2" key="1">
    <citation type="submission" date="2024-06" db="EMBL/GenBank/DDBJ databases">
        <authorList>
            <person name="Liu X."/>
            <person name="Lenzi L."/>
            <person name="Haldenby T S."/>
            <person name="Uol C."/>
        </authorList>
    </citation>
    <scope>NUCLEOTIDE SEQUENCE</scope>
</reference>
<dbReference type="Proteomes" id="UP001497525">
    <property type="component" value="Unassembled WGS sequence"/>
</dbReference>
<evidence type="ECO:0000256" key="1">
    <source>
        <dbReference type="SAM" id="MobiDB-lite"/>
    </source>
</evidence>
<evidence type="ECO:0000313" key="2">
    <source>
        <dbReference type="EMBL" id="CAL5130926.1"/>
    </source>
</evidence>
<feature type="compositionally biased region" description="Polar residues" evidence="1">
    <location>
        <begin position="385"/>
        <end position="396"/>
    </location>
</feature>
<dbReference type="AlphaFoldDB" id="A0AAV2T295"/>
<feature type="region of interest" description="Disordered" evidence="1">
    <location>
        <begin position="377"/>
        <end position="403"/>
    </location>
</feature>
<dbReference type="EMBL" id="CAXLJL010000078">
    <property type="protein sequence ID" value="CAL5130926.1"/>
    <property type="molecule type" value="Genomic_DNA"/>
</dbReference>
<organism evidence="2 3">
    <name type="scientific">Calicophoron daubneyi</name>
    <name type="common">Rumen fluke</name>
    <name type="synonym">Paramphistomum daubneyi</name>
    <dbReference type="NCBI Taxonomy" id="300641"/>
    <lineage>
        <taxon>Eukaryota</taxon>
        <taxon>Metazoa</taxon>
        <taxon>Spiralia</taxon>
        <taxon>Lophotrochozoa</taxon>
        <taxon>Platyhelminthes</taxon>
        <taxon>Trematoda</taxon>
        <taxon>Digenea</taxon>
        <taxon>Plagiorchiida</taxon>
        <taxon>Pronocephalata</taxon>
        <taxon>Paramphistomoidea</taxon>
        <taxon>Paramphistomidae</taxon>
        <taxon>Calicophoron</taxon>
    </lineage>
</organism>
<sequence length="463" mass="51956">MNVINSSANGRKTCSSNVKERSVVEAALDEIIWRVPGSSWWRDCSQPDRDADIREEQISYWLRVPCTDYSGSRNVADTWFENSDGGKMLGRLCILRQGHSLTIGGVELSPINSDQLICIETVIPGGGGGHWKVLWSDRSKKLQLLVPKSRNGKSSRRFYKVETEPLQLSPGVRLIGWVSGRTYPPHEKEGVLPGAVTHNWCFLVPVRIDRLTQLTVYLLPPRTQNTNSPPTRGRLSLDENIVAEGYFSARVLEPYTVAVQNGNLRGGLHRSVANPHLATGLGANCVCHRTITNPLTLLLEPNSRLVMINETISALCSSRFHASSTGHLCPSEPSSDSSLDLWSDRQTDDRSNCYTYIKTKDGLPVYRNGVFISPTRSRLPPERCSSLTDDTQNGRSHSPDSHTIPYDYVFRGKQVNDAENFTTRRTSKTYLTTVLHLNDRDRNASCVWHETIRIHDMKGWISR</sequence>
<evidence type="ECO:0000313" key="3">
    <source>
        <dbReference type="Proteomes" id="UP001497525"/>
    </source>
</evidence>
<proteinExistence type="predicted"/>
<name>A0AAV2T295_CALDB</name>
<gene>
    <name evidence="2" type="ORF">CDAUBV1_LOCUS3128</name>
</gene>
<comment type="caution">
    <text evidence="2">The sequence shown here is derived from an EMBL/GenBank/DDBJ whole genome shotgun (WGS) entry which is preliminary data.</text>
</comment>
<protein>
    <submittedName>
        <fullName evidence="2">Uncharacterized protein</fullName>
    </submittedName>
</protein>
<accession>A0AAV2T295</accession>